<dbReference type="Proteomes" id="UP000182660">
    <property type="component" value="Unassembled WGS sequence"/>
</dbReference>
<keyword evidence="1" id="KW-0732">Signal</keyword>
<dbReference type="Proteomes" id="UP000183794">
    <property type="component" value="Unassembled WGS sequence"/>
</dbReference>
<organism evidence="2 5">
    <name type="scientific">Moritella viscosa</name>
    <dbReference type="NCBI Taxonomy" id="80854"/>
    <lineage>
        <taxon>Bacteria</taxon>
        <taxon>Pseudomonadati</taxon>
        <taxon>Pseudomonadota</taxon>
        <taxon>Gammaproteobacteria</taxon>
        <taxon>Alteromonadales</taxon>
        <taxon>Moritellaceae</taxon>
        <taxon>Moritella</taxon>
    </lineage>
</organism>
<dbReference type="RefSeq" id="WP_045109959.1">
    <property type="nucleotide sequence ID" value="NZ_CAWQZC010000054.1"/>
</dbReference>
<dbReference type="PATRIC" id="fig|80854.5.peg.1772"/>
<accession>A0A090IBW6</accession>
<protein>
    <submittedName>
        <fullName evidence="2">Uncharacterized protein</fullName>
    </submittedName>
</protein>
<dbReference type="EMBL" id="FPLJ01000132">
    <property type="protein sequence ID" value="SGZ03002.1"/>
    <property type="molecule type" value="Genomic_DNA"/>
</dbReference>
<dbReference type="GeneID" id="61294971"/>
<sequence>MNVVKKTLAIATCLYLVGCASGAQVENMVYQGEQKVYPAAVQNNLALSSVSGGEDTNAAWTSEISDVAFSGAIKESLLEQGLFSEKGKYQLSAKIVDVEQPLFGLDMTVTTKVNYTLTDTLSGKVILDEVVKAPHTATFGDAFSGVARLQMANEGSGKKNIEALLNKLAELNIEANEVRLAQ</sequence>
<dbReference type="AlphaFoldDB" id="A0A090IBW6"/>
<feature type="chain" id="PRO_5015029807" evidence="1">
    <location>
        <begin position="24"/>
        <end position="182"/>
    </location>
</feature>
<reference evidence="2 5" key="2">
    <citation type="submission" date="2016-11" db="EMBL/GenBank/DDBJ databases">
        <authorList>
            <person name="Jaros S."/>
            <person name="Januszkiewicz K."/>
            <person name="Wedrychowicz H."/>
        </authorList>
    </citation>
    <scope>NUCLEOTIDE SEQUENCE [LARGE SCALE GENOMIC DNA]</scope>
    <source>
        <strain evidence="2">NVI 5450</strain>
    </source>
</reference>
<name>A0A090IBW6_9GAMM</name>
<feature type="signal peptide" evidence="1">
    <location>
        <begin position="1"/>
        <end position="23"/>
    </location>
</feature>
<evidence type="ECO:0000313" key="5">
    <source>
        <dbReference type="Proteomes" id="UP000183794"/>
    </source>
</evidence>
<reference evidence="3 4" key="1">
    <citation type="submission" date="2016-11" db="EMBL/GenBank/DDBJ databases">
        <authorList>
            <person name="Klemetsen T."/>
        </authorList>
    </citation>
    <scope>NUCLEOTIDE SEQUENCE [LARGE SCALE GENOMIC DNA]</scope>
    <source>
        <strain evidence="3">MT 2528</strain>
    </source>
</reference>
<dbReference type="EMBL" id="FPLD01000040">
    <property type="protein sequence ID" value="SGY91310.1"/>
    <property type="molecule type" value="Genomic_DNA"/>
</dbReference>
<dbReference type="KEGG" id="mvs:MVIS_1665"/>
<dbReference type="HOGENOM" id="CLU_125015_0_0_6"/>
<evidence type="ECO:0000313" key="3">
    <source>
        <dbReference type="EMBL" id="SGZ03002.1"/>
    </source>
</evidence>
<evidence type="ECO:0000256" key="1">
    <source>
        <dbReference type="SAM" id="SignalP"/>
    </source>
</evidence>
<evidence type="ECO:0000313" key="2">
    <source>
        <dbReference type="EMBL" id="SGY91310.1"/>
    </source>
</evidence>
<gene>
    <name evidence="3" type="ORF">MT2528_4527</name>
    <name evidence="2" type="ORF">NVI5450_1228</name>
</gene>
<proteinExistence type="predicted"/>
<keyword evidence="4" id="KW-1185">Reference proteome</keyword>
<evidence type="ECO:0000313" key="4">
    <source>
        <dbReference type="Proteomes" id="UP000182660"/>
    </source>
</evidence>